<sequence length="336" mass="36472">MPDQPPLVECVVNVSEGRDATTLDAIVAAVSAVEGCHLLHRDVGPGAHRTVFTFAGTPEAVFSAAEKVYSVAAERIDMRQHRGSHPRSGAVDVCPFVPISGVDMEELRARTRVLAQVVAERYDLPVFLYASSASVPGRSNLAEVRRGEYEGLAAKLQLPDWQPDFGPAVPHPRLGATIMGARPFLIAWNINLAPEATLAQARQLAGRLRGSGVKGRPGLFPGLKAIGWHIEEYGRCQVSCNVVEPDNTALARVYLTAVSLAEGMGVRVTGSELIGLIPARHLRAAARGFCFEGGYEEEMDTAVTVLGLNDLRPFNWRERVLEEVYRAAAQTDRRSR</sequence>
<dbReference type="InterPro" id="IPR013802">
    <property type="entry name" value="Formiminotransferase_C"/>
</dbReference>
<reference evidence="10 11" key="1">
    <citation type="submission" date="2019-04" db="EMBL/GenBank/DDBJ databases">
        <title>Lewinella litorea sp. nov., isolated from a marine sand.</title>
        <authorList>
            <person name="Yoon J.-H."/>
        </authorList>
    </citation>
    <scope>NUCLEOTIDE SEQUENCE [LARGE SCALE GENOMIC DNA]</scope>
    <source>
        <strain evidence="10 11">HSMS-39</strain>
    </source>
</reference>
<comment type="pathway">
    <text evidence="2">Amino-acid degradation; L-histidine degradation into L-glutamate; L-glutamate from N-formimidoyl-L-glutamate (transferase route): step 1/1.</text>
</comment>
<dbReference type="EC" id="2.1.2.5" evidence="3"/>
<evidence type="ECO:0000256" key="7">
    <source>
        <dbReference type="ARBA" id="ARBA00022954"/>
    </source>
</evidence>
<keyword evidence="5 10" id="KW-0808">Transferase</keyword>
<accession>A0A4S4NA05</accession>
<dbReference type="UniPathway" id="UPA00379">
    <property type="reaction ID" value="UER00555"/>
</dbReference>
<dbReference type="Proteomes" id="UP000308528">
    <property type="component" value="Unassembled WGS sequence"/>
</dbReference>
<dbReference type="InterPro" id="IPR051623">
    <property type="entry name" value="FTCD"/>
</dbReference>
<evidence type="ECO:0000256" key="4">
    <source>
        <dbReference type="ARBA" id="ARBA00022490"/>
    </source>
</evidence>
<dbReference type="PANTHER" id="PTHR12234">
    <property type="entry name" value="FORMIMINOTRANSFERASE-CYCLODEAMINASE"/>
    <property type="match status" value="1"/>
</dbReference>
<dbReference type="OrthoDB" id="9773217at2"/>
<organism evidence="10 11">
    <name type="scientific">Neolewinella litorea</name>
    <dbReference type="NCBI Taxonomy" id="2562452"/>
    <lineage>
        <taxon>Bacteria</taxon>
        <taxon>Pseudomonadati</taxon>
        <taxon>Bacteroidota</taxon>
        <taxon>Saprospiria</taxon>
        <taxon>Saprospirales</taxon>
        <taxon>Lewinellaceae</taxon>
        <taxon>Neolewinella</taxon>
    </lineage>
</organism>
<dbReference type="RefSeq" id="WP_136460601.1">
    <property type="nucleotide sequence ID" value="NZ_SRSF01000014.1"/>
</dbReference>
<protein>
    <recommendedName>
        <fullName evidence="3">glutamate formimidoyltransferase</fullName>
        <ecNumber evidence="3">2.1.2.5</ecNumber>
    </recommendedName>
</protein>
<evidence type="ECO:0000313" key="10">
    <source>
        <dbReference type="EMBL" id="THH34908.1"/>
    </source>
</evidence>
<dbReference type="EMBL" id="SRSF01000014">
    <property type="protein sequence ID" value="THH34908.1"/>
    <property type="molecule type" value="Genomic_DNA"/>
</dbReference>
<dbReference type="GO" id="GO:0019557">
    <property type="term" value="P:L-histidine catabolic process to glutamate and formate"/>
    <property type="evidence" value="ECO:0007669"/>
    <property type="project" value="UniProtKB-UniPathway"/>
</dbReference>
<evidence type="ECO:0000313" key="11">
    <source>
        <dbReference type="Proteomes" id="UP000308528"/>
    </source>
</evidence>
<dbReference type="SMART" id="SM01222">
    <property type="entry name" value="FTCD_N"/>
    <property type="match status" value="1"/>
</dbReference>
<dbReference type="GO" id="GO:0005542">
    <property type="term" value="F:folic acid binding"/>
    <property type="evidence" value="ECO:0007669"/>
    <property type="project" value="UniProtKB-KW"/>
</dbReference>
<evidence type="ECO:0000256" key="2">
    <source>
        <dbReference type="ARBA" id="ARBA00005082"/>
    </source>
</evidence>
<dbReference type="Gene3D" id="3.30.990.10">
    <property type="entry name" value="Formiminotransferase, N-terminal subdomain"/>
    <property type="match status" value="1"/>
</dbReference>
<dbReference type="InterPro" id="IPR022384">
    <property type="entry name" value="FormiminoTrfase_cat_dom_sf"/>
</dbReference>
<dbReference type="AlphaFoldDB" id="A0A4S4NA05"/>
<dbReference type="InterPro" id="IPR004227">
    <property type="entry name" value="Formiminotransferase_cat"/>
</dbReference>
<keyword evidence="6" id="KW-0369">Histidine metabolism</keyword>
<gene>
    <name evidence="10" type="primary">ftcD</name>
    <name evidence="10" type="ORF">E4021_17080</name>
</gene>
<dbReference type="SMART" id="SM01221">
    <property type="entry name" value="FTCD"/>
    <property type="match status" value="1"/>
</dbReference>
<dbReference type="Pfam" id="PF07837">
    <property type="entry name" value="FTCD_N"/>
    <property type="match status" value="1"/>
</dbReference>
<dbReference type="NCBIfam" id="TIGR02024">
    <property type="entry name" value="FtcD"/>
    <property type="match status" value="1"/>
</dbReference>
<evidence type="ECO:0000256" key="1">
    <source>
        <dbReference type="ARBA" id="ARBA00004496"/>
    </source>
</evidence>
<keyword evidence="11" id="KW-1185">Reference proteome</keyword>
<name>A0A4S4NA05_9BACT</name>
<dbReference type="InterPro" id="IPR037070">
    <property type="entry name" value="Formiminotransferase_C_sf"/>
</dbReference>
<keyword evidence="4" id="KW-0963">Cytoplasm</keyword>
<dbReference type="GO" id="GO:0019556">
    <property type="term" value="P:L-histidine catabolic process to glutamate and formamide"/>
    <property type="evidence" value="ECO:0007669"/>
    <property type="project" value="UniProtKB-UniPathway"/>
</dbReference>
<dbReference type="Gene3D" id="3.30.70.670">
    <property type="entry name" value="Formiminotransferase, C-terminal subdomain"/>
    <property type="match status" value="1"/>
</dbReference>
<dbReference type="InterPro" id="IPR037064">
    <property type="entry name" value="Formiminotransferase_N_sf"/>
</dbReference>
<dbReference type="InterPro" id="IPR012886">
    <property type="entry name" value="Formiminotransferase_N"/>
</dbReference>
<evidence type="ECO:0000259" key="9">
    <source>
        <dbReference type="SMART" id="SM01222"/>
    </source>
</evidence>
<dbReference type="GO" id="GO:0005737">
    <property type="term" value="C:cytoplasm"/>
    <property type="evidence" value="ECO:0007669"/>
    <property type="project" value="UniProtKB-SubCell"/>
</dbReference>
<evidence type="ECO:0000256" key="6">
    <source>
        <dbReference type="ARBA" id="ARBA00022808"/>
    </source>
</evidence>
<dbReference type="SUPFAM" id="SSF55116">
    <property type="entry name" value="Formiminotransferase domain of formiminotransferase-cyclodeaminase"/>
    <property type="match status" value="2"/>
</dbReference>
<proteinExistence type="predicted"/>
<dbReference type="Pfam" id="PF02971">
    <property type="entry name" value="FTCD"/>
    <property type="match status" value="1"/>
</dbReference>
<evidence type="ECO:0000256" key="5">
    <source>
        <dbReference type="ARBA" id="ARBA00022679"/>
    </source>
</evidence>
<feature type="domain" description="Formiminotransferase N-terminal subdomain" evidence="9">
    <location>
        <begin position="6"/>
        <end position="183"/>
    </location>
</feature>
<feature type="domain" description="Formiminotransferase C-terminal subdomain" evidence="8">
    <location>
        <begin position="184"/>
        <end position="324"/>
    </location>
</feature>
<evidence type="ECO:0000259" key="8">
    <source>
        <dbReference type="SMART" id="SM01221"/>
    </source>
</evidence>
<dbReference type="GO" id="GO:0030409">
    <property type="term" value="F:glutamate formimidoyltransferase activity"/>
    <property type="evidence" value="ECO:0007669"/>
    <property type="project" value="UniProtKB-EC"/>
</dbReference>
<keyword evidence="7" id="KW-0290">Folate-binding</keyword>
<evidence type="ECO:0000256" key="3">
    <source>
        <dbReference type="ARBA" id="ARBA00012252"/>
    </source>
</evidence>
<dbReference type="PANTHER" id="PTHR12234:SF0">
    <property type="entry name" value="FORMIMIDOYLTRANSFERASE-CYCLODEAMINASE"/>
    <property type="match status" value="1"/>
</dbReference>
<comment type="caution">
    <text evidence="10">The sequence shown here is derived from an EMBL/GenBank/DDBJ whole genome shotgun (WGS) entry which is preliminary data.</text>
</comment>
<comment type="subcellular location">
    <subcellularLocation>
        <location evidence="1">Cytoplasm</location>
    </subcellularLocation>
</comment>